<dbReference type="InterPro" id="IPR040256">
    <property type="entry name" value="At4g02000-like"/>
</dbReference>
<name>A0A2P5A576_PARAD</name>
<evidence type="ECO:0000313" key="3">
    <source>
        <dbReference type="Proteomes" id="UP000237105"/>
    </source>
</evidence>
<dbReference type="PANTHER" id="PTHR31286">
    <property type="entry name" value="GLYCINE-RICH CELL WALL STRUCTURAL PROTEIN 1.8-LIKE"/>
    <property type="match status" value="1"/>
</dbReference>
<gene>
    <name evidence="2" type="ORF">PanWU01x14_367750</name>
</gene>
<dbReference type="Pfam" id="PF14392">
    <property type="entry name" value="zf-CCHC_4"/>
    <property type="match status" value="1"/>
</dbReference>
<protein>
    <submittedName>
        <fullName evidence="2">Zinc knuckle CX2CX4HX4C</fullName>
    </submittedName>
</protein>
<keyword evidence="3" id="KW-1185">Reference proteome</keyword>
<evidence type="ECO:0000259" key="1">
    <source>
        <dbReference type="Pfam" id="PF14392"/>
    </source>
</evidence>
<dbReference type="InterPro" id="IPR025836">
    <property type="entry name" value="Zn_knuckle_CX2CX4HX4C"/>
</dbReference>
<accession>A0A2P5A576</accession>
<comment type="caution">
    <text evidence="2">The sequence shown here is derived from an EMBL/GenBank/DDBJ whole genome shotgun (WGS) entry which is preliminary data.</text>
</comment>
<dbReference type="PANTHER" id="PTHR31286:SF60">
    <property type="entry name" value="PROTEIN, PUTATIVE-RELATED"/>
    <property type="match status" value="1"/>
</dbReference>
<dbReference type="EMBL" id="JXTB01000952">
    <property type="protein sequence ID" value="PON31697.1"/>
    <property type="molecule type" value="Genomic_DNA"/>
</dbReference>
<reference evidence="3" key="1">
    <citation type="submission" date="2016-06" db="EMBL/GenBank/DDBJ databases">
        <title>Parallel loss of symbiosis genes in relatives of nitrogen-fixing non-legume Parasponia.</title>
        <authorList>
            <person name="Van Velzen R."/>
            <person name="Holmer R."/>
            <person name="Bu F."/>
            <person name="Rutten L."/>
            <person name="Van Zeijl A."/>
            <person name="Liu W."/>
            <person name="Santuari L."/>
            <person name="Cao Q."/>
            <person name="Sharma T."/>
            <person name="Shen D."/>
            <person name="Roswanjaya Y."/>
            <person name="Wardhani T."/>
            <person name="Kalhor M.S."/>
            <person name="Jansen J."/>
            <person name="Van den Hoogen J."/>
            <person name="Gungor B."/>
            <person name="Hartog M."/>
            <person name="Hontelez J."/>
            <person name="Verver J."/>
            <person name="Yang W.-C."/>
            <person name="Schijlen E."/>
            <person name="Repin R."/>
            <person name="Schilthuizen M."/>
            <person name="Schranz E."/>
            <person name="Heidstra R."/>
            <person name="Miyata K."/>
            <person name="Fedorova E."/>
            <person name="Kohlen W."/>
            <person name="Bisseling T."/>
            <person name="Smit S."/>
            <person name="Geurts R."/>
        </authorList>
    </citation>
    <scope>NUCLEOTIDE SEQUENCE [LARGE SCALE GENOMIC DNA]</scope>
    <source>
        <strain evidence="3">cv. WU1-14</strain>
    </source>
</reference>
<dbReference type="Proteomes" id="UP000237105">
    <property type="component" value="Unassembled WGS sequence"/>
</dbReference>
<feature type="domain" description="Zinc knuckle CX2CX4HX4C" evidence="1">
    <location>
        <begin position="240"/>
        <end position="285"/>
    </location>
</feature>
<dbReference type="OrthoDB" id="1924068at2759"/>
<organism evidence="2 3">
    <name type="scientific">Parasponia andersonii</name>
    <name type="common">Sponia andersonii</name>
    <dbReference type="NCBI Taxonomy" id="3476"/>
    <lineage>
        <taxon>Eukaryota</taxon>
        <taxon>Viridiplantae</taxon>
        <taxon>Streptophyta</taxon>
        <taxon>Embryophyta</taxon>
        <taxon>Tracheophyta</taxon>
        <taxon>Spermatophyta</taxon>
        <taxon>Magnoliopsida</taxon>
        <taxon>eudicotyledons</taxon>
        <taxon>Gunneridae</taxon>
        <taxon>Pentapetalae</taxon>
        <taxon>rosids</taxon>
        <taxon>fabids</taxon>
        <taxon>Rosales</taxon>
        <taxon>Cannabaceae</taxon>
        <taxon>Parasponia</taxon>
    </lineage>
</organism>
<sequence>MSHKLDRYTTSYLLSGYAFNDFKLKSNVNHGLVDDSDMDSLNPNMELVAAIDGQQQSDNLQGAHGLVEESTRVGDLGTGGAAARFDTAGHSPRDLFLEGRSIYGAERQGAHGLVEEPTRVAKPLTGSASARFDDLGIGGAVARMDTAGHSSRVAGRDDVHAKMISRRCGVGPTFAQVLSNSTMHDPVASPAAMHVTNIALKSSKPSLKDLARGVDVPIRFDAMTLNEEFGHYAQRLIDIDLSQPISDSLMVEVGNDCSFIPLEYERLLSFCSSCKFIGHEAFNCRRVHKHVPIKDGDKRQDRGRSRSRKAIFRHVTKSPNANDIPVTNTFSLLKKGDQGVSNLEEHDQFLSPSHMDKTKKKSWVDDLEDLEIQEDINQEGLKAGTSNVVGDTTVNAGILPLDQCNENASKDLLED</sequence>
<proteinExistence type="predicted"/>
<dbReference type="AlphaFoldDB" id="A0A2P5A576"/>
<evidence type="ECO:0000313" key="2">
    <source>
        <dbReference type="EMBL" id="PON31697.1"/>
    </source>
</evidence>